<dbReference type="RefSeq" id="WP_394837906.1">
    <property type="nucleotide sequence ID" value="NZ_CP089929.1"/>
</dbReference>
<dbReference type="EMBL" id="CP089983">
    <property type="protein sequence ID" value="WXB08231.1"/>
    <property type="molecule type" value="Genomic_DNA"/>
</dbReference>
<dbReference type="InterPro" id="IPR005247">
    <property type="entry name" value="YbhB_YbcL/LppC-like"/>
</dbReference>
<organism evidence="1 2">
    <name type="scientific">Pendulispora rubella</name>
    <dbReference type="NCBI Taxonomy" id="2741070"/>
    <lineage>
        <taxon>Bacteria</taxon>
        <taxon>Pseudomonadati</taxon>
        <taxon>Myxococcota</taxon>
        <taxon>Myxococcia</taxon>
        <taxon>Myxococcales</taxon>
        <taxon>Sorangiineae</taxon>
        <taxon>Pendulisporaceae</taxon>
        <taxon>Pendulispora</taxon>
    </lineage>
</organism>
<accession>A0ABZ2LGD0</accession>
<dbReference type="Pfam" id="PF01161">
    <property type="entry name" value="PBP"/>
    <property type="match status" value="1"/>
</dbReference>
<dbReference type="InterPro" id="IPR036610">
    <property type="entry name" value="PEBP-like_sf"/>
</dbReference>
<protein>
    <submittedName>
        <fullName evidence="1">YbhB/YbcL family Raf kinase inhibitor-like protein</fullName>
    </submittedName>
</protein>
<keyword evidence="1" id="KW-0649">Protein kinase inhibitor</keyword>
<reference evidence="1" key="1">
    <citation type="submission" date="2021-12" db="EMBL/GenBank/DDBJ databases">
        <title>Discovery of the Pendulisporaceae a myxobacterial family with distinct sporulation behavior and unique specialized metabolism.</title>
        <authorList>
            <person name="Garcia R."/>
            <person name="Popoff A."/>
            <person name="Bader C.D."/>
            <person name="Loehr J."/>
            <person name="Walesch S."/>
            <person name="Walt C."/>
            <person name="Boldt J."/>
            <person name="Bunk B."/>
            <person name="Haeckl F.J.F.P.J."/>
            <person name="Gunesch A.P."/>
            <person name="Birkelbach J."/>
            <person name="Nuebel U."/>
            <person name="Pietschmann T."/>
            <person name="Bach T."/>
            <person name="Mueller R."/>
        </authorList>
    </citation>
    <scope>NUCLEOTIDE SEQUENCE</scope>
    <source>
        <strain evidence="1">MSr11367</strain>
    </source>
</reference>
<sequence>MGMLHQVASVVGRALRNVHAGDDKLVISRLQRTVEAIDVTTSAFLAHGPIPTKYTADGLGLSPPIRWGNVPGRTRSLVLICEDPDAPLPKPFVHWLVHGIAPDIREIPEGSMTVGMVGLNTRRKMGYTPPSPPPGHGLHHYHFQLFALDFAPELSSDADRETVVRAMESHVLASGRLIGTHERR</sequence>
<dbReference type="SUPFAM" id="SSF49777">
    <property type="entry name" value="PEBP-like"/>
    <property type="match status" value="1"/>
</dbReference>
<evidence type="ECO:0000313" key="2">
    <source>
        <dbReference type="Proteomes" id="UP001374803"/>
    </source>
</evidence>
<dbReference type="GO" id="GO:0004860">
    <property type="term" value="F:protein kinase inhibitor activity"/>
    <property type="evidence" value="ECO:0007669"/>
    <property type="project" value="UniProtKB-KW"/>
</dbReference>
<dbReference type="NCBIfam" id="TIGR00481">
    <property type="entry name" value="YbhB/YbcL family Raf kinase inhibitor-like protein"/>
    <property type="match status" value="1"/>
</dbReference>
<dbReference type="InterPro" id="IPR008914">
    <property type="entry name" value="PEBP"/>
</dbReference>
<gene>
    <name evidence="1" type="ORF">LVJ94_13425</name>
</gene>
<dbReference type="Proteomes" id="UP001374803">
    <property type="component" value="Chromosome"/>
</dbReference>
<evidence type="ECO:0000313" key="1">
    <source>
        <dbReference type="EMBL" id="WXB08231.1"/>
    </source>
</evidence>
<keyword evidence="2" id="KW-1185">Reference proteome</keyword>
<name>A0ABZ2LGD0_9BACT</name>
<dbReference type="PANTHER" id="PTHR30289">
    <property type="entry name" value="UNCHARACTERIZED PROTEIN YBCL-RELATED"/>
    <property type="match status" value="1"/>
</dbReference>
<dbReference type="Gene3D" id="3.90.280.10">
    <property type="entry name" value="PEBP-like"/>
    <property type="match status" value="1"/>
</dbReference>
<dbReference type="CDD" id="cd00865">
    <property type="entry name" value="PEBP_bact_arch"/>
    <property type="match status" value="1"/>
</dbReference>
<dbReference type="PANTHER" id="PTHR30289:SF1">
    <property type="entry name" value="PEBP (PHOSPHATIDYLETHANOLAMINE-BINDING PROTEIN) FAMILY PROTEIN"/>
    <property type="match status" value="1"/>
</dbReference>
<proteinExistence type="predicted"/>